<dbReference type="AlphaFoldDB" id="Q3SA58"/>
<organism evidence="1">
    <name type="scientific">uncultured euryarchaeote Alv-FOS4</name>
    <dbReference type="NCBI Taxonomy" id="337893"/>
    <lineage>
        <taxon>Archaea</taxon>
        <taxon>Methanobacteriati</taxon>
        <taxon>Methanobacteriota</taxon>
        <taxon>environmental samples</taxon>
    </lineage>
</organism>
<dbReference type="Pfam" id="PF25212">
    <property type="entry name" value="HVO_A0114"/>
    <property type="match status" value="1"/>
</dbReference>
<dbReference type="InterPro" id="IPR036388">
    <property type="entry name" value="WH-like_DNA-bd_sf"/>
</dbReference>
<name>Q3SA58_9EURY</name>
<dbReference type="Gene3D" id="1.10.10.10">
    <property type="entry name" value="Winged helix-like DNA-binding domain superfamily/Winged helix DNA-binding domain"/>
    <property type="match status" value="1"/>
</dbReference>
<evidence type="ECO:0000313" key="1">
    <source>
        <dbReference type="EMBL" id="AAZ32524.1"/>
    </source>
</evidence>
<dbReference type="EMBL" id="DQ118404">
    <property type="protein sequence ID" value="AAZ32524.1"/>
    <property type="molecule type" value="Genomic_DNA"/>
</dbReference>
<reference evidence="1" key="1">
    <citation type="submission" date="2005-07" db="EMBL/GenBank/DDBJ databases">
        <title>A hyperthermophilic lifestyle for uncultured Archaea of the DHVE2 lineage: evidence from environmental genomics.</title>
        <authorList>
            <person name="Moussard H."/>
            <person name="Hennecke G."/>
            <person name="Moreira D."/>
            <person name="Jouffe V."/>
            <person name="Lopez-Garcia P."/>
            <person name="Jeanthon C."/>
        </authorList>
    </citation>
    <scope>NUCLEOTIDE SEQUENCE</scope>
</reference>
<protein>
    <submittedName>
        <fullName evidence="1">Uncharacterized protein</fullName>
    </submittedName>
</protein>
<accession>Q3SA58</accession>
<proteinExistence type="predicted"/>
<sequence>MKVIIKREFKKEHITVLKKSIRRKYGRFEKVKALLASKGCASPGIGEAYLIYLCTMNEEPIEEEVIIKDKKVFNVFSAKRFEMIDYINNHGPLSLKELARKTGRDYKNVYDDIYAMERFLILNVVKSGKEKVPIGKINSIEIRI</sequence>